<dbReference type="SUPFAM" id="SSF56112">
    <property type="entry name" value="Protein kinase-like (PK-like)"/>
    <property type="match status" value="1"/>
</dbReference>
<accession>A0A4Y9R9X1</accession>
<keyword evidence="12" id="KW-0119">Carbohydrate metabolism</keyword>
<evidence type="ECO:0000256" key="10">
    <source>
        <dbReference type="ARBA" id="ARBA00022840"/>
    </source>
</evidence>
<feature type="domain" description="Aminoglycoside phosphotransferase" evidence="15">
    <location>
        <begin position="142"/>
        <end position="347"/>
    </location>
</feature>
<dbReference type="RefSeq" id="WP_135119110.1">
    <property type="nucleotide sequence ID" value="NZ_SPQZ01000001.1"/>
</dbReference>
<evidence type="ECO:0000256" key="13">
    <source>
        <dbReference type="ARBA" id="ARBA00031251"/>
    </source>
</evidence>
<dbReference type="Proteomes" id="UP000298127">
    <property type="component" value="Unassembled WGS sequence"/>
</dbReference>
<evidence type="ECO:0000256" key="6">
    <source>
        <dbReference type="ARBA" id="ARBA00022600"/>
    </source>
</evidence>
<dbReference type="Pfam" id="PF01636">
    <property type="entry name" value="APH"/>
    <property type="match status" value="1"/>
</dbReference>
<keyword evidence="6" id="KW-0321">Glycogen metabolism</keyword>
<organism evidence="17 18">
    <name type="scientific">Orlajensenia leifsoniae</name>
    <dbReference type="NCBI Taxonomy" id="2561933"/>
    <lineage>
        <taxon>Bacteria</taxon>
        <taxon>Bacillati</taxon>
        <taxon>Actinomycetota</taxon>
        <taxon>Actinomycetes</taxon>
        <taxon>Micrococcales</taxon>
        <taxon>Microbacteriaceae</taxon>
        <taxon>Orlajensenia</taxon>
    </lineage>
</organism>
<gene>
    <name evidence="17" type="ORF">E4M00_03660</name>
</gene>
<dbReference type="GO" id="GO:0016301">
    <property type="term" value="F:kinase activity"/>
    <property type="evidence" value="ECO:0007669"/>
    <property type="project" value="UniProtKB-KW"/>
</dbReference>
<comment type="subunit">
    <text evidence="3">Monomer.</text>
</comment>
<keyword evidence="10" id="KW-0067">ATP-binding</keyword>
<comment type="catalytic activity">
    <reaction evidence="14">
        <text>D-maltose + ATP = alpha-maltose 1-phosphate + ADP + H(+)</text>
        <dbReference type="Rhea" id="RHEA:31915"/>
        <dbReference type="ChEBI" id="CHEBI:15378"/>
        <dbReference type="ChEBI" id="CHEBI:17306"/>
        <dbReference type="ChEBI" id="CHEBI:30616"/>
        <dbReference type="ChEBI" id="CHEBI:63576"/>
        <dbReference type="ChEBI" id="CHEBI:456216"/>
        <dbReference type="EC" id="2.7.1.175"/>
    </reaction>
</comment>
<dbReference type="Pfam" id="PF18085">
    <property type="entry name" value="Mak_N_cap"/>
    <property type="match status" value="1"/>
</dbReference>
<protein>
    <recommendedName>
        <fullName evidence="5">Maltokinase</fullName>
        <ecNumber evidence="4">2.7.1.175</ecNumber>
    </recommendedName>
    <alternativeName>
        <fullName evidence="13">Maltose-1-phosphate synthase</fullName>
    </alternativeName>
</protein>
<proteinExistence type="inferred from homology"/>
<name>A0A4Y9R9X1_9MICO</name>
<evidence type="ECO:0000256" key="11">
    <source>
        <dbReference type="ARBA" id="ARBA00023056"/>
    </source>
</evidence>
<evidence type="ECO:0000259" key="16">
    <source>
        <dbReference type="Pfam" id="PF18085"/>
    </source>
</evidence>
<evidence type="ECO:0000256" key="5">
    <source>
        <dbReference type="ARBA" id="ARBA00013882"/>
    </source>
</evidence>
<dbReference type="Gene3D" id="3.90.1200.10">
    <property type="match status" value="1"/>
</dbReference>
<evidence type="ECO:0000256" key="1">
    <source>
        <dbReference type="ARBA" id="ARBA00004964"/>
    </source>
</evidence>
<evidence type="ECO:0000256" key="12">
    <source>
        <dbReference type="ARBA" id="ARBA00023277"/>
    </source>
</evidence>
<dbReference type="InterPro" id="IPR002575">
    <property type="entry name" value="Aminoglycoside_PTrfase"/>
</dbReference>
<feature type="domain" description="Maltokinase N-terminal cap" evidence="16">
    <location>
        <begin position="11"/>
        <end position="94"/>
    </location>
</feature>
<reference evidence="17 18" key="1">
    <citation type="journal article" date="2018" name="J. Microbiol.">
        <title>Leifsonia flava sp. nov., a novel actinobacterium isolated from the rhizosphere of Aquilegia viridiflora.</title>
        <authorList>
            <person name="Cai Y."/>
            <person name="Tao W.Z."/>
            <person name="Ma Y.J."/>
            <person name="Cheng J."/>
            <person name="Zhang M.Y."/>
            <person name="Zhang Y.X."/>
        </authorList>
    </citation>
    <scope>NUCLEOTIDE SEQUENCE [LARGE SCALE GENOMIC DNA]</scope>
    <source>
        <strain evidence="17 18">SYP-B2174</strain>
    </source>
</reference>
<dbReference type="EMBL" id="SPQZ01000001">
    <property type="protein sequence ID" value="TFW00284.1"/>
    <property type="molecule type" value="Genomic_DNA"/>
</dbReference>
<dbReference type="InterPro" id="IPR011009">
    <property type="entry name" value="Kinase-like_dom_sf"/>
</dbReference>
<comment type="similarity">
    <text evidence="2">Belongs to the aminoglycoside phosphotransferase family.</text>
</comment>
<evidence type="ECO:0000259" key="15">
    <source>
        <dbReference type="Pfam" id="PF01636"/>
    </source>
</evidence>
<comment type="pathway">
    <text evidence="1">Glycan biosynthesis; glycogen biosynthesis.</text>
</comment>
<dbReference type="AlphaFoldDB" id="A0A4Y9R9X1"/>
<keyword evidence="11" id="KW-0320">Glycogen biosynthesis</keyword>
<sequence length="472" mass="51799">MDSTMACLTDWMTRQRWYGGKGRVPQLRRLGAWGLPSDTEGVRVRTLLLMDDAARPATLYQVPVTLRQSLLPGGGHRLIGRIDSGEYVYDGPHDPVYARALLRMIVGEQTAIPDAVNAVGHSSLPAARADNPRLDDASMTATVLSGEQSNTSIIYEGTGDRASVICKVFRQLHHGENPDVTLQTALAESGSPHVPRSIGHITGEWDDVGRSSGRASGHLAFAQEFLPGVQDAWRVALDAAASGDDFSDQAHDLGVATAVVHSSLSHLFPTRPSSPGDMVAVTMSWYQRLAIALAEVPEIAAHRSEIEAVFEAAQAVPWPSMQRIHGDFHLGQVLQVPGRGWVLLDFEGEPMRPMNERDQPDLVLRDIAGMLRSFDYVAGSTKADHPERRVSDLKAWSHDARRAFVDGYIAASGNDLREHRQLLDAFELDKAIYEAVYETRNRPTWAPIPLIAIERLLSRGRMPKPVEVGGRL</sequence>
<evidence type="ECO:0000313" key="18">
    <source>
        <dbReference type="Proteomes" id="UP000298127"/>
    </source>
</evidence>
<keyword evidence="18" id="KW-1185">Reference proteome</keyword>
<evidence type="ECO:0000256" key="4">
    <source>
        <dbReference type="ARBA" id="ARBA00011962"/>
    </source>
</evidence>
<dbReference type="GO" id="GO:0005524">
    <property type="term" value="F:ATP binding"/>
    <property type="evidence" value="ECO:0007669"/>
    <property type="project" value="UniProtKB-KW"/>
</dbReference>
<evidence type="ECO:0000256" key="7">
    <source>
        <dbReference type="ARBA" id="ARBA00022679"/>
    </source>
</evidence>
<keyword evidence="7 17" id="KW-0808">Transferase</keyword>
<evidence type="ECO:0000256" key="3">
    <source>
        <dbReference type="ARBA" id="ARBA00011245"/>
    </source>
</evidence>
<comment type="caution">
    <text evidence="17">The sequence shown here is derived from an EMBL/GenBank/DDBJ whole genome shotgun (WGS) entry which is preliminary data.</text>
</comment>
<dbReference type="EC" id="2.7.1.175" evidence="4"/>
<evidence type="ECO:0000256" key="8">
    <source>
        <dbReference type="ARBA" id="ARBA00022741"/>
    </source>
</evidence>
<keyword evidence="8" id="KW-0547">Nucleotide-binding</keyword>
<evidence type="ECO:0000313" key="17">
    <source>
        <dbReference type="EMBL" id="TFW00284.1"/>
    </source>
</evidence>
<dbReference type="GO" id="GO:0005978">
    <property type="term" value="P:glycogen biosynthetic process"/>
    <property type="evidence" value="ECO:0007669"/>
    <property type="project" value="UniProtKB-UniPathway"/>
</dbReference>
<keyword evidence="9" id="KW-0418">Kinase</keyword>
<dbReference type="InterPro" id="IPR040999">
    <property type="entry name" value="Mak_N_cap"/>
</dbReference>
<evidence type="ECO:0000256" key="14">
    <source>
        <dbReference type="ARBA" id="ARBA00049067"/>
    </source>
</evidence>
<evidence type="ECO:0000256" key="2">
    <source>
        <dbReference type="ARBA" id="ARBA00006219"/>
    </source>
</evidence>
<evidence type="ECO:0000256" key="9">
    <source>
        <dbReference type="ARBA" id="ARBA00022777"/>
    </source>
</evidence>
<dbReference type="UniPathway" id="UPA00164"/>